<dbReference type="GO" id="GO:0004252">
    <property type="term" value="F:serine-type endopeptidase activity"/>
    <property type="evidence" value="ECO:0007669"/>
    <property type="project" value="InterPro"/>
</dbReference>
<dbReference type="Pfam" id="PF00089">
    <property type="entry name" value="Trypsin"/>
    <property type="match status" value="1"/>
</dbReference>
<dbReference type="InterPro" id="IPR001314">
    <property type="entry name" value="Peptidase_S1A"/>
</dbReference>
<dbReference type="EMBL" id="AMPZ03000006">
    <property type="protein sequence ID" value="KAH9581329.1"/>
    <property type="molecule type" value="Genomic_DNA"/>
</dbReference>
<evidence type="ECO:0000313" key="4">
    <source>
        <dbReference type="Proteomes" id="UP000471633"/>
    </source>
</evidence>
<dbReference type="SUPFAM" id="SSF50494">
    <property type="entry name" value="Trypsin-like serine proteases"/>
    <property type="match status" value="1"/>
</dbReference>
<dbReference type="Gene3D" id="2.40.10.10">
    <property type="entry name" value="Trypsin-like serine proteases"/>
    <property type="match status" value="1"/>
</dbReference>
<dbReference type="AlphaFoldDB" id="A0A6A5D4N7"/>
<dbReference type="PROSITE" id="PS50240">
    <property type="entry name" value="TRYPSIN_DOM"/>
    <property type="match status" value="1"/>
</dbReference>
<dbReference type="InterPro" id="IPR009003">
    <property type="entry name" value="Peptidase_S1_PA"/>
</dbReference>
<dbReference type="InterPro" id="IPR001254">
    <property type="entry name" value="Trypsin_dom"/>
</dbReference>
<dbReference type="InterPro" id="IPR050430">
    <property type="entry name" value="Peptidase_S1"/>
</dbReference>
<reference evidence="3" key="4">
    <citation type="journal article" date="2022" name="PLoS Pathog.">
        <title>Chromosome-level genome of Schistosoma haematobium underpins genome-wide explorations of molecular variation.</title>
        <authorList>
            <person name="Stroehlein A.J."/>
            <person name="Korhonen P.K."/>
            <person name="Lee V.V."/>
            <person name="Ralph S.A."/>
            <person name="Mentink-Kane M."/>
            <person name="You H."/>
            <person name="McManus D.P."/>
            <person name="Tchuente L.T."/>
            <person name="Stothard J.R."/>
            <person name="Kaur P."/>
            <person name="Dudchenko O."/>
            <person name="Aiden E.L."/>
            <person name="Yang B."/>
            <person name="Yang H."/>
            <person name="Emery A.M."/>
            <person name="Webster B.L."/>
            <person name="Brindley P.J."/>
            <person name="Rollinson D."/>
            <person name="Chang B.C.H."/>
            <person name="Gasser R.B."/>
            <person name="Young N.D."/>
        </authorList>
    </citation>
    <scope>NUCLEOTIDE SEQUENCE</scope>
</reference>
<dbReference type="KEGG" id="shx:MS3_00008504"/>
<proteinExistence type="inferred from homology"/>
<comment type="similarity">
    <text evidence="1">Belongs to the peptidase S1 family.</text>
</comment>
<comment type="caution">
    <text evidence="3">The sequence shown here is derived from an EMBL/GenBank/DDBJ whole genome shotgun (WGS) entry which is preliminary data.</text>
</comment>
<sequence length="305" mass="34067">MMSYCIKLTNSWIIIIILIILCIFMNLLMLLATQLEYRIQNGYPVNPGEFPMIVLLLGNTHLCTGTIIAPDKVLTAGHCACGDPTYEVHANLTHIDERFSPYTQFRFGTQFTYPITYKNQCDQLNHGFIDNHDEFGGSPDISILTLNKKFNLMKGWIEIGSLNYNYSINNTTEKNDEDFFVLGYGEDKSMENSIGQLRLGIIKLGECPKHIKIPTNGAICSNINRNHQGPDVGDSGGPIFDINGRVIGITSIAGNGWYVFSSVTTHKTFIQQHLYNDTINSTSDGNNTTNNDINTLKYSNSTDLS</sequence>
<dbReference type="CTD" id="24588622"/>
<accession>A0A6A5D4N7</accession>
<dbReference type="InterPro" id="IPR043504">
    <property type="entry name" value="Peptidase_S1_PA_chymotrypsin"/>
</dbReference>
<reference evidence="3" key="2">
    <citation type="journal article" date="2019" name="Gigascience">
        <title>High-quality Schistosoma haematobium genome achieved by single-molecule and long-range sequencing.</title>
        <authorList>
            <person name="Stroehlein A.J."/>
            <person name="Korhonen P.K."/>
            <person name="Chong T.M."/>
            <person name="Lim Y.L."/>
            <person name="Chan K.G."/>
            <person name="Webster B."/>
            <person name="Rollinson D."/>
            <person name="Brindley P.J."/>
            <person name="Gasser R.B."/>
            <person name="Young N.D."/>
        </authorList>
    </citation>
    <scope>NUCLEOTIDE SEQUENCE</scope>
</reference>
<reference evidence="3" key="3">
    <citation type="submission" date="2021-06" db="EMBL/GenBank/DDBJ databases">
        <title>Chromosome-level genome assembly for S. haematobium.</title>
        <authorList>
            <person name="Stroehlein A.J."/>
        </authorList>
    </citation>
    <scope>NUCLEOTIDE SEQUENCE</scope>
</reference>
<keyword evidence="2" id="KW-1015">Disulfide bond</keyword>
<gene>
    <name evidence="3" type="ORF">MS3_00008504</name>
</gene>
<reference evidence="3" key="1">
    <citation type="journal article" date="2012" name="Nat. Genet.">
        <title>Whole-genome sequence of Schistosoma haematobium.</title>
        <authorList>
            <person name="Young N.D."/>
            <person name="Jex A.R."/>
            <person name="Li B."/>
            <person name="Liu S."/>
            <person name="Yang L."/>
            <person name="Xiong Z."/>
            <person name="Li Y."/>
            <person name="Cantacessi C."/>
            <person name="Hall R.S."/>
            <person name="Xu X."/>
            <person name="Chen F."/>
            <person name="Wu X."/>
            <person name="Zerlotini A."/>
            <person name="Oliveira G."/>
            <person name="Hofmann A."/>
            <person name="Zhang G."/>
            <person name="Fang X."/>
            <person name="Kang Y."/>
            <person name="Campbell B.E."/>
            <person name="Loukas A."/>
            <person name="Ranganathan S."/>
            <person name="Rollinson D."/>
            <person name="Rinaldi G."/>
            <person name="Brindley P.J."/>
            <person name="Yang H."/>
            <person name="Wang J."/>
            <person name="Wang J."/>
            <person name="Gasser R.B."/>
        </authorList>
    </citation>
    <scope>NUCLEOTIDE SEQUENCE</scope>
</reference>
<dbReference type="PROSITE" id="PS00135">
    <property type="entry name" value="TRYPSIN_SER"/>
    <property type="match status" value="1"/>
</dbReference>
<evidence type="ECO:0000256" key="2">
    <source>
        <dbReference type="ARBA" id="ARBA00023157"/>
    </source>
</evidence>
<organism evidence="3 4">
    <name type="scientific">Schistosoma haematobium</name>
    <name type="common">Blood fluke</name>
    <dbReference type="NCBI Taxonomy" id="6185"/>
    <lineage>
        <taxon>Eukaryota</taxon>
        <taxon>Metazoa</taxon>
        <taxon>Spiralia</taxon>
        <taxon>Lophotrochozoa</taxon>
        <taxon>Platyhelminthes</taxon>
        <taxon>Trematoda</taxon>
        <taxon>Digenea</taxon>
        <taxon>Strigeidida</taxon>
        <taxon>Schistosomatoidea</taxon>
        <taxon>Schistosomatidae</taxon>
        <taxon>Schistosoma</taxon>
    </lineage>
</organism>
<dbReference type="Proteomes" id="UP000471633">
    <property type="component" value="Unassembled WGS sequence"/>
</dbReference>
<protein>
    <submittedName>
        <fullName evidence="3">Uncharacterized protein</fullName>
    </submittedName>
</protein>
<dbReference type="InterPro" id="IPR018114">
    <property type="entry name" value="TRYPSIN_HIS"/>
</dbReference>
<evidence type="ECO:0000256" key="1">
    <source>
        <dbReference type="ARBA" id="ARBA00007664"/>
    </source>
</evidence>
<keyword evidence="4" id="KW-1185">Reference proteome</keyword>
<dbReference type="SMART" id="SM00020">
    <property type="entry name" value="Tryp_SPc"/>
    <property type="match status" value="1"/>
</dbReference>
<dbReference type="PRINTS" id="PR00722">
    <property type="entry name" value="CHYMOTRYPSIN"/>
</dbReference>
<dbReference type="RefSeq" id="XP_012792462.2">
    <property type="nucleotide sequence ID" value="XM_012937008.3"/>
</dbReference>
<dbReference type="PANTHER" id="PTHR24276:SF98">
    <property type="entry name" value="FI18310P1-RELATED"/>
    <property type="match status" value="1"/>
</dbReference>
<name>A0A6A5D4N7_SCHHA</name>
<dbReference type="PANTHER" id="PTHR24276">
    <property type="entry name" value="POLYSERASE-RELATED"/>
    <property type="match status" value="1"/>
</dbReference>
<dbReference type="GO" id="GO:0006508">
    <property type="term" value="P:proteolysis"/>
    <property type="evidence" value="ECO:0007669"/>
    <property type="project" value="InterPro"/>
</dbReference>
<dbReference type="InterPro" id="IPR033116">
    <property type="entry name" value="TRYPSIN_SER"/>
</dbReference>
<dbReference type="GeneID" id="24588622"/>
<evidence type="ECO:0000313" key="3">
    <source>
        <dbReference type="EMBL" id="KAH9581329.1"/>
    </source>
</evidence>
<dbReference type="PROSITE" id="PS00134">
    <property type="entry name" value="TRYPSIN_HIS"/>
    <property type="match status" value="1"/>
</dbReference>